<dbReference type="EC" id="1.1.1.49" evidence="7"/>
<evidence type="ECO:0000256" key="7">
    <source>
        <dbReference type="HAMAP-Rule" id="MF_00966"/>
    </source>
</evidence>
<evidence type="ECO:0000256" key="1">
    <source>
        <dbReference type="ARBA" id="ARBA00004937"/>
    </source>
</evidence>
<evidence type="ECO:0000256" key="3">
    <source>
        <dbReference type="ARBA" id="ARBA00022526"/>
    </source>
</evidence>
<comment type="catalytic activity">
    <reaction evidence="7">
        <text>D-glucose 6-phosphate + NADP(+) = 6-phospho-D-glucono-1,5-lactone + NADPH + H(+)</text>
        <dbReference type="Rhea" id="RHEA:15841"/>
        <dbReference type="ChEBI" id="CHEBI:15378"/>
        <dbReference type="ChEBI" id="CHEBI:57783"/>
        <dbReference type="ChEBI" id="CHEBI:57955"/>
        <dbReference type="ChEBI" id="CHEBI:58349"/>
        <dbReference type="ChEBI" id="CHEBI:61548"/>
        <dbReference type="EC" id="1.1.1.49"/>
    </reaction>
</comment>
<dbReference type="PRINTS" id="PR00079">
    <property type="entry name" value="G6PDHDRGNASE"/>
</dbReference>
<dbReference type="SUPFAM" id="SSF55347">
    <property type="entry name" value="Glyceraldehyde-3-phosphate dehydrogenase-like, C-terminal domain"/>
    <property type="match status" value="1"/>
</dbReference>
<evidence type="ECO:0000256" key="4">
    <source>
        <dbReference type="ARBA" id="ARBA00022857"/>
    </source>
</evidence>
<dbReference type="Gene3D" id="3.30.360.10">
    <property type="entry name" value="Dihydrodipicolinate Reductase, domain 2"/>
    <property type="match status" value="1"/>
</dbReference>
<comment type="function">
    <text evidence="7">Catalyzes the oxidation of glucose 6-phosphate to 6-phosphogluconolactone.</text>
</comment>
<evidence type="ECO:0000313" key="11">
    <source>
        <dbReference type="Proteomes" id="UP000289411"/>
    </source>
</evidence>
<dbReference type="InterPro" id="IPR019796">
    <property type="entry name" value="G6P_DH_AS"/>
</dbReference>
<feature type="binding site" evidence="7">
    <location>
        <position position="262"/>
    </location>
    <ligand>
        <name>substrate</name>
    </ligand>
</feature>
<dbReference type="UniPathway" id="UPA00115">
    <property type="reaction ID" value="UER00408"/>
</dbReference>
<dbReference type="PANTHER" id="PTHR23429:SF0">
    <property type="entry name" value="GLUCOSE-6-PHOSPHATE 1-DEHYDROGENASE"/>
    <property type="match status" value="1"/>
</dbReference>
<feature type="active site" description="Proton acceptor" evidence="7">
    <location>
        <position position="267"/>
    </location>
</feature>
<evidence type="ECO:0000259" key="9">
    <source>
        <dbReference type="Pfam" id="PF02781"/>
    </source>
</evidence>
<feature type="domain" description="Glucose-6-phosphate dehydrogenase C-terminal" evidence="9">
    <location>
        <begin position="216"/>
        <end position="512"/>
    </location>
</feature>
<dbReference type="Gene3D" id="3.40.50.720">
    <property type="entry name" value="NAD(P)-binding Rossmann-like Domain"/>
    <property type="match status" value="1"/>
</dbReference>
<dbReference type="Pfam" id="PF00479">
    <property type="entry name" value="G6PD_N"/>
    <property type="match status" value="1"/>
</dbReference>
<dbReference type="SUPFAM" id="SSF51735">
    <property type="entry name" value="NAD(P)-binding Rossmann-fold domains"/>
    <property type="match status" value="1"/>
</dbReference>
<dbReference type="GO" id="GO:0006006">
    <property type="term" value="P:glucose metabolic process"/>
    <property type="evidence" value="ECO:0007669"/>
    <property type="project" value="UniProtKB-KW"/>
</dbReference>
<keyword evidence="5 7" id="KW-0560">Oxidoreductase</keyword>
<dbReference type="InterPro" id="IPR001282">
    <property type="entry name" value="G6P_DH"/>
</dbReference>
<dbReference type="HAMAP" id="MF_00966">
    <property type="entry name" value="G6PD"/>
    <property type="match status" value="1"/>
</dbReference>
<sequence>MSGAPSESVPKAGPCAMVIFGGGGDLTKRLVTPALYNLATTRLLPDDFAILGVDHSDGSDASWRDSLTEMMQSFIGGTGEFDPSKIDMTAWDWLKERMFYLKGDFEDPKTYAAVKDRLGAFEGSHKTGGNVLFYLAVADRFFGTVVDKLGEAKLVQPDTDDDAGTAPWRRVVIEKPFGHDLPSAQALNARILKVLNEDQIYRIDHFLGKETVQNIMAFRFANGLFEPLWNRDRIDHVQITVAETVGVEQRGAFYEGTGALRDMVPNHVFQLVAMTAMEPPVSFDADDVRSKKVDVFKSIKTIEPAQAVRGQYDGGVVLGKQVKGYRESPKVDPRSKTETFAALKLTIDNWRWAGVPFYLRTGKYMTTRTSEIAIRFKTAPMALFHNTPSADIAANWLVIRIQPDEGISLQFEIKRPGPAVDLKSVKMNFAYKDWFPPQQNVGYETLIYDVMTGDQTLFQRADQVEEGWRIVGDVLHHWGKVPPEDFPNYIAGTSGPLAADLLLARDGGRTWRPVKLDPGPRKIRESDQ</sequence>
<name>A0A4Q2RBB4_9HYPH</name>
<evidence type="ECO:0000256" key="2">
    <source>
        <dbReference type="ARBA" id="ARBA00009975"/>
    </source>
</evidence>
<accession>A0A4Q2RBB4</accession>
<feature type="binding site" evidence="7">
    <location>
        <position position="205"/>
    </location>
    <ligand>
        <name>substrate</name>
    </ligand>
</feature>
<evidence type="ECO:0000256" key="6">
    <source>
        <dbReference type="ARBA" id="ARBA00023277"/>
    </source>
</evidence>
<dbReference type="GO" id="GO:0004345">
    <property type="term" value="F:glucose-6-phosphate dehydrogenase activity"/>
    <property type="evidence" value="ECO:0007669"/>
    <property type="project" value="UniProtKB-UniRule"/>
</dbReference>
<dbReference type="PIRSF" id="PIRSF000110">
    <property type="entry name" value="G6PD"/>
    <property type="match status" value="1"/>
</dbReference>
<dbReference type="OrthoDB" id="9802739at2"/>
<keyword evidence="11" id="KW-1185">Reference proteome</keyword>
<dbReference type="GO" id="GO:0050661">
    <property type="term" value="F:NADP binding"/>
    <property type="evidence" value="ECO:0007669"/>
    <property type="project" value="UniProtKB-UniRule"/>
</dbReference>
<organism evidence="10 11">
    <name type="scientific">Lichenibacterium ramalinae</name>
    <dbReference type="NCBI Taxonomy" id="2316527"/>
    <lineage>
        <taxon>Bacteria</taxon>
        <taxon>Pseudomonadati</taxon>
        <taxon>Pseudomonadota</taxon>
        <taxon>Alphaproteobacteria</taxon>
        <taxon>Hyphomicrobiales</taxon>
        <taxon>Lichenihabitantaceae</taxon>
        <taxon>Lichenibacterium</taxon>
    </lineage>
</organism>
<comment type="caution">
    <text evidence="7">Lacks conserved residue(s) required for the propagation of feature annotation.</text>
</comment>
<evidence type="ECO:0000259" key="8">
    <source>
        <dbReference type="Pfam" id="PF00479"/>
    </source>
</evidence>
<gene>
    <name evidence="7" type="primary">zwf</name>
    <name evidence="10" type="ORF">D3272_19425</name>
</gene>
<feature type="binding site" evidence="7">
    <location>
        <position position="209"/>
    </location>
    <ligand>
        <name>substrate</name>
    </ligand>
</feature>
<keyword evidence="3 7" id="KW-0313">Glucose metabolism</keyword>
<feature type="binding site" evidence="7">
    <location>
        <begin position="104"/>
        <end position="105"/>
    </location>
    <ligand>
        <name>NADP(+)</name>
        <dbReference type="ChEBI" id="CHEBI:58349"/>
    </ligand>
</feature>
<dbReference type="InterPro" id="IPR022675">
    <property type="entry name" value="G6P_DH_C"/>
</dbReference>
<reference evidence="10 11" key="1">
    <citation type="submission" date="2018-09" db="EMBL/GenBank/DDBJ databases">
        <authorList>
            <person name="Grouzdev D.S."/>
            <person name="Krutkina M.S."/>
        </authorList>
    </citation>
    <scope>NUCLEOTIDE SEQUENCE [LARGE SCALE GENOMIC DNA]</scope>
    <source>
        <strain evidence="10 11">RmlP001</strain>
    </source>
</reference>
<dbReference type="AlphaFoldDB" id="A0A4Q2RBB4"/>
<keyword evidence="4 7" id="KW-0521">NADP</keyword>
<dbReference type="Pfam" id="PF02781">
    <property type="entry name" value="G6PD_C"/>
    <property type="match status" value="1"/>
</dbReference>
<dbReference type="GO" id="GO:0005829">
    <property type="term" value="C:cytosol"/>
    <property type="evidence" value="ECO:0007669"/>
    <property type="project" value="TreeGrafter"/>
</dbReference>
<dbReference type="GO" id="GO:0009051">
    <property type="term" value="P:pentose-phosphate shunt, oxidative branch"/>
    <property type="evidence" value="ECO:0007669"/>
    <property type="project" value="TreeGrafter"/>
</dbReference>
<evidence type="ECO:0000256" key="5">
    <source>
        <dbReference type="ARBA" id="ARBA00023002"/>
    </source>
</evidence>
<dbReference type="EMBL" id="QYBC01000017">
    <property type="protein sequence ID" value="RYB02920.1"/>
    <property type="molecule type" value="Genomic_DNA"/>
</dbReference>
<dbReference type="PANTHER" id="PTHR23429">
    <property type="entry name" value="GLUCOSE-6-PHOSPHATE 1-DEHYDROGENASE G6PD"/>
    <property type="match status" value="1"/>
</dbReference>
<comment type="pathway">
    <text evidence="1 7">Carbohydrate degradation; pentose phosphate pathway; D-ribulose 5-phosphate from D-glucose 6-phosphate (oxidative stage): step 1/3.</text>
</comment>
<keyword evidence="6 7" id="KW-0119">Carbohydrate metabolism</keyword>
<dbReference type="InterPro" id="IPR036291">
    <property type="entry name" value="NAD(P)-bd_dom_sf"/>
</dbReference>
<feature type="binding site" evidence="7">
    <location>
        <position position="175"/>
    </location>
    <ligand>
        <name>NADP(+)</name>
        <dbReference type="ChEBI" id="CHEBI:58349"/>
    </ligand>
</feature>
<dbReference type="NCBIfam" id="TIGR00871">
    <property type="entry name" value="zwf"/>
    <property type="match status" value="1"/>
</dbReference>
<feature type="domain" description="Glucose-6-phosphate dehydrogenase NAD-binding" evidence="8">
    <location>
        <begin position="18"/>
        <end position="214"/>
    </location>
</feature>
<comment type="similarity">
    <text evidence="2 7">Belongs to the glucose-6-phosphate dehydrogenase family.</text>
</comment>
<dbReference type="Proteomes" id="UP000289411">
    <property type="component" value="Unassembled WGS sequence"/>
</dbReference>
<feature type="binding site" evidence="7">
    <location>
        <position position="363"/>
    </location>
    <ligand>
        <name>substrate</name>
    </ligand>
</feature>
<comment type="caution">
    <text evidence="10">The sequence shown here is derived from an EMBL/GenBank/DDBJ whole genome shotgun (WGS) entry which is preliminary data.</text>
</comment>
<proteinExistence type="inferred from homology"/>
<dbReference type="InterPro" id="IPR022674">
    <property type="entry name" value="G6P_DH_NAD-bd"/>
</dbReference>
<reference evidence="10 11" key="2">
    <citation type="submission" date="2019-02" db="EMBL/GenBank/DDBJ databases">
        <title>'Lichenibacterium ramalinii' gen. nov. sp. nov., 'Lichenibacterium minor' gen. nov. sp. nov.</title>
        <authorList>
            <person name="Pankratov T."/>
        </authorList>
    </citation>
    <scope>NUCLEOTIDE SEQUENCE [LARGE SCALE GENOMIC DNA]</scope>
    <source>
        <strain evidence="10 11">RmlP001</strain>
    </source>
</reference>
<evidence type="ECO:0000313" key="10">
    <source>
        <dbReference type="EMBL" id="RYB02920.1"/>
    </source>
</evidence>
<dbReference type="PROSITE" id="PS00069">
    <property type="entry name" value="G6P_DEHYDROGENASE"/>
    <property type="match status" value="1"/>
</dbReference>
<protein>
    <recommendedName>
        <fullName evidence="7">Glucose-6-phosphate 1-dehydrogenase</fullName>
        <shortName evidence="7">G6PD</shortName>
        <ecNumber evidence="7">1.1.1.49</ecNumber>
    </recommendedName>
</protein>
<feature type="binding site" evidence="7">
    <location>
        <position position="243"/>
    </location>
    <ligand>
        <name>substrate</name>
    </ligand>
</feature>